<dbReference type="GO" id="GO:0006355">
    <property type="term" value="P:regulation of DNA-templated transcription"/>
    <property type="evidence" value="ECO:0007669"/>
    <property type="project" value="InterPro"/>
</dbReference>
<dbReference type="GeneID" id="102381267"/>
<name>A0A1U7STT5_ALLSI</name>
<accession>A0A1U7STT5</accession>
<dbReference type="InterPro" id="IPR001909">
    <property type="entry name" value="KRAB"/>
</dbReference>
<dbReference type="InterPro" id="IPR050169">
    <property type="entry name" value="Krueppel_C2H2_ZnF"/>
</dbReference>
<dbReference type="AlphaFoldDB" id="A0A1U7STT5"/>
<dbReference type="KEGG" id="asn:102381267"/>
<dbReference type="RefSeq" id="XP_006036500.1">
    <property type="nucleotide sequence ID" value="XM_006036438.3"/>
</dbReference>
<feature type="compositionally biased region" description="Low complexity" evidence="1">
    <location>
        <begin position="312"/>
        <end position="323"/>
    </location>
</feature>
<keyword evidence="4" id="KW-1185">Reference proteome</keyword>
<dbReference type="InParanoid" id="A0A1U7STT5"/>
<dbReference type="SMART" id="SM00349">
    <property type="entry name" value="KRAB"/>
    <property type="match status" value="1"/>
</dbReference>
<evidence type="ECO:0000259" key="3">
    <source>
        <dbReference type="PROSITE" id="PS50806"/>
    </source>
</evidence>
<feature type="region of interest" description="Disordered" evidence="1">
    <location>
        <begin position="197"/>
        <end position="234"/>
    </location>
</feature>
<feature type="compositionally biased region" description="Acidic residues" evidence="1">
    <location>
        <begin position="149"/>
        <end position="161"/>
    </location>
</feature>
<feature type="domain" description="KRAB" evidence="2">
    <location>
        <begin position="243"/>
        <end position="315"/>
    </location>
</feature>
<dbReference type="Proteomes" id="UP000189705">
    <property type="component" value="Unplaced"/>
</dbReference>
<dbReference type="eggNOG" id="KOG1721">
    <property type="taxonomic scope" value="Eukaryota"/>
</dbReference>
<keyword evidence="5" id="KW-0675">Receptor</keyword>
<feature type="region of interest" description="Disordered" evidence="1">
    <location>
        <begin position="125"/>
        <end position="164"/>
    </location>
</feature>
<protein>
    <submittedName>
        <fullName evidence="5">Neurotrophin receptor-interacting factor homolog</fullName>
    </submittedName>
</protein>
<feature type="region of interest" description="Disordered" evidence="1">
    <location>
        <begin position="22"/>
        <end position="48"/>
    </location>
</feature>
<dbReference type="InterPro" id="IPR036051">
    <property type="entry name" value="KRAB_dom_sf"/>
</dbReference>
<dbReference type="PROSITE" id="PS50805">
    <property type="entry name" value="KRAB"/>
    <property type="match status" value="1"/>
</dbReference>
<feature type="domain" description="KRAB-related" evidence="3">
    <location>
        <begin position="240"/>
        <end position="304"/>
    </location>
</feature>
<dbReference type="InterPro" id="IPR003655">
    <property type="entry name" value="aKRAB"/>
</dbReference>
<dbReference type="PROSITE" id="PS50806">
    <property type="entry name" value="KRAB_RELATED"/>
    <property type="match status" value="1"/>
</dbReference>
<evidence type="ECO:0000313" key="5">
    <source>
        <dbReference type="RefSeq" id="XP_006036500.1"/>
    </source>
</evidence>
<gene>
    <name evidence="5" type="primary">LOC102381267</name>
</gene>
<dbReference type="SUPFAM" id="SSF109640">
    <property type="entry name" value="KRAB domain (Kruppel-associated box)"/>
    <property type="match status" value="1"/>
</dbReference>
<dbReference type="CDD" id="cd07765">
    <property type="entry name" value="KRAB_A-box"/>
    <property type="match status" value="1"/>
</dbReference>
<evidence type="ECO:0000313" key="4">
    <source>
        <dbReference type="Proteomes" id="UP000189705"/>
    </source>
</evidence>
<dbReference type="Pfam" id="PF01352">
    <property type="entry name" value="KRAB"/>
    <property type="match status" value="1"/>
</dbReference>
<dbReference type="Gene3D" id="6.10.140.140">
    <property type="match status" value="1"/>
</dbReference>
<dbReference type="PANTHER" id="PTHR23232">
    <property type="entry name" value="KRAB DOMAIN C2H2 ZINC FINGER"/>
    <property type="match status" value="1"/>
</dbReference>
<dbReference type="PANTHER" id="PTHR23232:SF142">
    <property type="entry name" value="GASTRULA ZINC FINGER PROTEIN XLCGF57.1-LIKE-RELATED"/>
    <property type="match status" value="1"/>
</dbReference>
<dbReference type="OrthoDB" id="9892686at2759"/>
<feature type="region of interest" description="Disordered" evidence="1">
    <location>
        <begin position="306"/>
        <end position="342"/>
    </location>
</feature>
<proteinExistence type="predicted"/>
<sequence length="450" mass="50485">MTAELEPAPSLVLPFPALVHPLATMEEQEPADPEPRAGPEGGGKVPRVVQAGTGRVSPRWLAPQQIKQEPLEEPVQRWQVTVHRQLEDVALDMEGPGALREPLCSWLEWAQTHPGHVPLEEAGWRETPGPQEELPCVPKEEPPFNQEPDSPDTEETWDSSADESPLGCFPRRGCLLGAAGSGTLSTAEERPLEEGPVNLELLGPSPGRSGERRLPTTVPGQVHQKQGRHPQQRENVAVSKLPEAFEDVAVYFTRKEWELLEAEDKGLYRDQMLRNYQALVSLGYRGPTPDLICRIQRGEMELWVSDDEEAGESSLSEDLSPESAARCRGKSPGGWENGASGTPAASAAVLHMHQLRQCQSQDPTVVFERLVTISEEHLEETRTWHRRWLHEFREMWQGMEQSDCEDREAWRAESEVYHAVLQKLVEAQEKQRDMVRRAVAAAKDNQCVRH</sequence>
<evidence type="ECO:0000259" key="2">
    <source>
        <dbReference type="PROSITE" id="PS50805"/>
    </source>
</evidence>
<evidence type="ECO:0000256" key="1">
    <source>
        <dbReference type="SAM" id="MobiDB-lite"/>
    </source>
</evidence>
<organism evidence="4 5">
    <name type="scientific">Alligator sinensis</name>
    <name type="common">Chinese alligator</name>
    <dbReference type="NCBI Taxonomy" id="38654"/>
    <lineage>
        <taxon>Eukaryota</taxon>
        <taxon>Metazoa</taxon>
        <taxon>Chordata</taxon>
        <taxon>Craniata</taxon>
        <taxon>Vertebrata</taxon>
        <taxon>Euteleostomi</taxon>
        <taxon>Archelosauria</taxon>
        <taxon>Archosauria</taxon>
        <taxon>Crocodylia</taxon>
        <taxon>Alligatoridae</taxon>
        <taxon>Alligatorinae</taxon>
        <taxon>Alligator</taxon>
    </lineage>
</organism>
<reference evidence="5" key="1">
    <citation type="submission" date="2025-08" db="UniProtKB">
        <authorList>
            <consortium name="RefSeq"/>
        </authorList>
    </citation>
    <scope>IDENTIFICATION</scope>
</reference>